<dbReference type="GeneID" id="38118440"/>
<keyword evidence="1" id="KW-1133">Transmembrane helix</keyword>
<dbReference type="OrthoDB" id="1668230at2759"/>
<proteinExistence type="predicted"/>
<keyword evidence="4" id="KW-1185">Reference proteome</keyword>
<name>A0A3D8R931_9EURO</name>
<feature type="transmembrane region" description="Helical" evidence="1">
    <location>
        <begin position="293"/>
        <end position="314"/>
    </location>
</feature>
<evidence type="ECO:0000313" key="3">
    <source>
        <dbReference type="EMBL" id="RDW70559.1"/>
    </source>
</evidence>
<protein>
    <recommendedName>
        <fullName evidence="2">Protein kinase domain-containing protein</fullName>
    </recommendedName>
</protein>
<sequence>MTSPHHVALISAFPQSQILGIGRTGLVVRQLEGQTAIKYPLRWSTSSEEEVQGNIESIQHEQAIYQRLEHCAGIVPFFPVSSTATSTTLRLMETGDLRSYLSQKTNNPNPPRSRQLSWFRTMAHALSQIHDRRVIVGDIATRNFLLDAEFTVWMCDFTESVLLPLDTDMQRAEWAGYSIHTDIGQLGAVLYEVVTGEKCDFAIFADLPAESSSSSGSGIWPRREDLPGTEGIWLGSVIERCWTRGVESAFALWVELEAEALEVEVEVEDENSLGKRRSLSRDLGLDLNSSLGLLRLGTVCLATVAVGAIAGYVWSRRR</sequence>
<dbReference type="PROSITE" id="PS50011">
    <property type="entry name" value="PROTEIN_KINASE_DOM"/>
    <property type="match status" value="1"/>
</dbReference>
<dbReference type="SUPFAM" id="SSF56112">
    <property type="entry name" value="Protein kinase-like (PK-like)"/>
    <property type="match status" value="1"/>
</dbReference>
<evidence type="ECO:0000256" key="1">
    <source>
        <dbReference type="SAM" id="Phobius"/>
    </source>
</evidence>
<dbReference type="InterPro" id="IPR000719">
    <property type="entry name" value="Prot_kinase_dom"/>
</dbReference>
<dbReference type="Gene3D" id="1.10.510.10">
    <property type="entry name" value="Transferase(Phosphotransferase) domain 1"/>
    <property type="match status" value="1"/>
</dbReference>
<dbReference type="RefSeq" id="XP_026601090.1">
    <property type="nucleotide sequence ID" value="XM_026750086.1"/>
</dbReference>
<dbReference type="AlphaFoldDB" id="A0A3D8R931"/>
<comment type="caution">
    <text evidence="3">The sequence shown here is derived from an EMBL/GenBank/DDBJ whole genome shotgun (WGS) entry which is preliminary data.</text>
</comment>
<evidence type="ECO:0000313" key="4">
    <source>
        <dbReference type="Proteomes" id="UP000256690"/>
    </source>
</evidence>
<dbReference type="GO" id="GO:0004674">
    <property type="term" value="F:protein serine/threonine kinase activity"/>
    <property type="evidence" value="ECO:0007669"/>
    <property type="project" value="TreeGrafter"/>
</dbReference>
<dbReference type="EMBL" id="PVWQ01000010">
    <property type="protein sequence ID" value="RDW70559.1"/>
    <property type="molecule type" value="Genomic_DNA"/>
</dbReference>
<organism evidence="3 4">
    <name type="scientific">Aspergillus mulundensis</name>
    <dbReference type="NCBI Taxonomy" id="1810919"/>
    <lineage>
        <taxon>Eukaryota</taxon>
        <taxon>Fungi</taxon>
        <taxon>Dikarya</taxon>
        <taxon>Ascomycota</taxon>
        <taxon>Pezizomycotina</taxon>
        <taxon>Eurotiomycetes</taxon>
        <taxon>Eurotiomycetidae</taxon>
        <taxon>Eurotiales</taxon>
        <taxon>Aspergillaceae</taxon>
        <taxon>Aspergillus</taxon>
        <taxon>Aspergillus subgen. Nidulantes</taxon>
    </lineage>
</organism>
<dbReference type="PANTHER" id="PTHR44329">
    <property type="entry name" value="SERINE/THREONINE-PROTEIN KINASE TNNI3K-RELATED"/>
    <property type="match status" value="1"/>
</dbReference>
<dbReference type="InterPro" id="IPR011009">
    <property type="entry name" value="Kinase-like_dom_sf"/>
</dbReference>
<dbReference type="STRING" id="1810919.A0A3D8R931"/>
<dbReference type="GO" id="GO:0005524">
    <property type="term" value="F:ATP binding"/>
    <property type="evidence" value="ECO:0007669"/>
    <property type="project" value="InterPro"/>
</dbReference>
<dbReference type="Proteomes" id="UP000256690">
    <property type="component" value="Unassembled WGS sequence"/>
</dbReference>
<dbReference type="InterPro" id="IPR051681">
    <property type="entry name" value="Ser/Thr_Kinases-Pseudokinases"/>
</dbReference>
<evidence type="ECO:0000259" key="2">
    <source>
        <dbReference type="PROSITE" id="PS50011"/>
    </source>
</evidence>
<keyword evidence="1" id="KW-0812">Transmembrane</keyword>
<gene>
    <name evidence="3" type="ORF">DSM5745_08070</name>
</gene>
<dbReference type="Pfam" id="PF00069">
    <property type="entry name" value="Pkinase"/>
    <property type="match status" value="1"/>
</dbReference>
<reference evidence="3 4" key="1">
    <citation type="journal article" date="2018" name="IMA Fungus">
        <title>IMA Genome-F 9: Draft genome sequence of Annulohypoxylon stygium, Aspergillus mulundensis, Berkeleyomyces basicola (syn. Thielaviopsis basicola), Ceratocystis smalleyi, two Cercospora beticola strains, Coleophoma cylindrospora, Fusarium fracticaudum, Phialophora cf. hyalina, and Morchella septimelata.</title>
        <authorList>
            <person name="Wingfield B.D."/>
            <person name="Bills G.F."/>
            <person name="Dong Y."/>
            <person name="Huang W."/>
            <person name="Nel W.J."/>
            <person name="Swalarsk-Parry B.S."/>
            <person name="Vaghefi N."/>
            <person name="Wilken P.M."/>
            <person name="An Z."/>
            <person name="de Beer Z.W."/>
            <person name="De Vos L."/>
            <person name="Chen L."/>
            <person name="Duong T.A."/>
            <person name="Gao Y."/>
            <person name="Hammerbacher A."/>
            <person name="Kikkert J.R."/>
            <person name="Li Y."/>
            <person name="Li H."/>
            <person name="Li K."/>
            <person name="Li Q."/>
            <person name="Liu X."/>
            <person name="Ma X."/>
            <person name="Naidoo K."/>
            <person name="Pethybridge S.J."/>
            <person name="Sun J."/>
            <person name="Steenkamp E.T."/>
            <person name="van der Nest M.A."/>
            <person name="van Wyk S."/>
            <person name="Wingfield M.J."/>
            <person name="Xiong C."/>
            <person name="Yue Q."/>
            <person name="Zhang X."/>
        </authorList>
    </citation>
    <scope>NUCLEOTIDE SEQUENCE [LARGE SCALE GENOMIC DNA]</scope>
    <source>
        <strain evidence="3 4">DSM 5745</strain>
    </source>
</reference>
<accession>A0A3D8R931</accession>
<feature type="domain" description="Protein kinase" evidence="2">
    <location>
        <begin position="13"/>
        <end position="261"/>
    </location>
</feature>
<keyword evidence="1" id="KW-0472">Membrane</keyword>